<reference evidence="5" key="1">
    <citation type="submission" date="2021-04" db="EMBL/GenBank/DDBJ databases">
        <authorList>
            <consortium name="Wellcome Sanger Institute Data Sharing"/>
        </authorList>
    </citation>
    <scope>NUCLEOTIDE SEQUENCE [LARGE SCALE GENOMIC DNA]</scope>
</reference>
<dbReference type="SUPFAM" id="SSF50129">
    <property type="entry name" value="GroES-like"/>
    <property type="match status" value="1"/>
</dbReference>
<organism evidence="5 6">
    <name type="scientific">Sparus aurata</name>
    <name type="common">Gilthead sea bream</name>
    <dbReference type="NCBI Taxonomy" id="8175"/>
    <lineage>
        <taxon>Eukaryota</taxon>
        <taxon>Metazoa</taxon>
        <taxon>Chordata</taxon>
        <taxon>Craniata</taxon>
        <taxon>Vertebrata</taxon>
        <taxon>Euteleostomi</taxon>
        <taxon>Actinopterygii</taxon>
        <taxon>Neopterygii</taxon>
        <taxon>Teleostei</taxon>
        <taxon>Neoteleostei</taxon>
        <taxon>Acanthomorphata</taxon>
        <taxon>Eupercaria</taxon>
        <taxon>Spariformes</taxon>
        <taxon>Sparidae</taxon>
        <taxon>Sparus</taxon>
    </lineage>
</organism>
<feature type="region of interest" description="Disordered" evidence="3">
    <location>
        <begin position="354"/>
        <end position="390"/>
    </location>
</feature>
<evidence type="ECO:0000256" key="1">
    <source>
        <dbReference type="ARBA" id="ARBA00010371"/>
    </source>
</evidence>
<dbReference type="AlphaFoldDB" id="A0A671XSD7"/>
<keyword evidence="2" id="KW-0560">Oxidoreductase</keyword>
<dbReference type="Pfam" id="PF13602">
    <property type="entry name" value="ADH_zinc_N_2"/>
    <property type="match status" value="1"/>
</dbReference>
<dbReference type="GeneTree" id="ENSGT00940000159184"/>
<gene>
    <name evidence="5" type="primary">VAT1L</name>
    <name evidence="5" type="synonym">vat1l</name>
</gene>
<dbReference type="InterPro" id="IPR013154">
    <property type="entry name" value="ADH-like_N"/>
</dbReference>
<dbReference type="GO" id="GO:0008270">
    <property type="term" value="F:zinc ion binding"/>
    <property type="evidence" value="ECO:0007669"/>
    <property type="project" value="InterPro"/>
</dbReference>
<dbReference type="SMART" id="SM00829">
    <property type="entry name" value="PKS_ER"/>
    <property type="match status" value="1"/>
</dbReference>
<feature type="domain" description="Enoyl reductase (ER)" evidence="4">
    <location>
        <begin position="46"/>
        <end position="349"/>
    </location>
</feature>
<dbReference type="Gene3D" id="3.90.180.10">
    <property type="entry name" value="Medium-chain alcohol dehydrogenases, catalytic domain"/>
    <property type="match status" value="1"/>
</dbReference>
<dbReference type="InterPro" id="IPR036291">
    <property type="entry name" value="NAD(P)-bd_dom_sf"/>
</dbReference>
<dbReference type="Gene3D" id="3.40.50.720">
    <property type="entry name" value="NAD(P)-binding Rossmann-like Domain"/>
    <property type="match status" value="1"/>
</dbReference>
<evidence type="ECO:0000256" key="3">
    <source>
        <dbReference type="SAM" id="MobiDB-lite"/>
    </source>
</evidence>
<dbReference type="Ensembl" id="ENSSAUT00010054426.1">
    <property type="protein sequence ID" value="ENSSAUP00010051755.1"/>
    <property type="gene ID" value="ENSSAUG00010021481.1"/>
</dbReference>
<comment type="similarity">
    <text evidence="1">Belongs to the zinc-containing alcohol dehydrogenase family. Quinone oxidoreductase subfamily.</text>
</comment>
<feature type="compositionally biased region" description="Basic and acidic residues" evidence="3">
    <location>
        <begin position="380"/>
        <end position="390"/>
    </location>
</feature>
<reference evidence="5" key="3">
    <citation type="submission" date="2025-09" db="UniProtKB">
        <authorList>
            <consortium name="Ensembl"/>
        </authorList>
    </citation>
    <scope>IDENTIFICATION</scope>
</reference>
<dbReference type="SUPFAM" id="SSF51735">
    <property type="entry name" value="NAD(P)-binding Rossmann-fold domains"/>
    <property type="match status" value="1"/>
</dbReference>
<evidence type="ECO:0000313" key="6">
    <source>
        <dbReference type="Proteomes" id="UP000472265"/>
    </source>
</evidence>
<dbReference type="InterPro" id="IPR011032">
    <property type="entry name" value="GroES-like_sf"/>
</dbReference>
<reference evidence="5" key="2">
    <citation type="submission" date="2025-08" db="UniProtKB">
        <authorList>
            <consortium name="Ensembl"/>
        </authorList>
    </citation>
    <scope>IDENTIFICATION</scope>
</reference>
<dbReference type="PROSITE" id="PS01162">
    <property type="entry name" value="QOR_ZETA_CRYSTAL"/>
    <property type="match status" value="1"/>
</dbReference>
<dbReference type="PANTHER" id="PTHR44054">
    <property type="entry name" value="SYNAPTIC VESICLE MEMBRANE PROTEIN VAT-1 HOMOLOG-LIKE"/>
    <property type="match status" value="1"/>
</dbReference>
<dbReference type="Pfam" id="PF08240">
    <property type="entry name" value="ADH_N"/>
    <property type="match status" value="1"/>
</dbReference>
<dbReference type="InterPro" id="IPR020843">
    <property type="entry name" value="ER"/>
</dbReference>
<dbReference type="InterPro" id="IPR002364">
    <property type="entry name" value="Quin_OxRdtase/zeta-crystal_CS"/>
</dbReference>
<evidence type="ECO:0000259" key="4">
    <source>
        <dbReference type="SMART" id="SM00829"/>
    </source>
</evidence>
<dbReference type="InterPro" id="IPR052100">
    <property type="entry name" value="SV-ATPase_mito-regulator"/>
</dbReference>
<evidence type="ECO:0000256" key="2">
    <source>
        <dbReference type="ARBA" id="ARBA00023002"/>
    </source>
</evidence>
<name>A0A671XSD7_SPAAU</name>
<keyword evidence="6" id="KW-1185">Reference proteome</keyword>
<feature type="compositionally biased region" description="Acidic residues" evidence="3">
    <location>
        <begin position="368"/>
        <end position="379"/>
    </location>
</feature>
<dbReference type="CDD" id="cd08275">
    <property type="entry name" value="MDR3"/>
    <property type="match status" value="1"/>
</dbReference>
<accession>A0A671XSD7</accession>
<evidence type="ECO:0000313" key="5">
    <source>
        <dbReference type="Ensembl" id="ENSSAUP00010051755.1"/>
    </source>
</evidence>
<dbReference type="GO" id="GO:0016491">
    <property type="term" value="F:oxidoreductase activity"/>
    <property type="evidence" value="ECO:0007669"/>
    <property type="project" value="UniProtKB-KW"/>
</dbReference>
<dbReference type="Proteomes" id="UP000472265">
    <property type="component" value="Chromosome 4"/>
</dbReference>
<protein>
    <submittedName>
        <fullName evidence="5">Vesicle amine transport 1-like</fullName>
    </submittedName>
</protein>
<sequence length="390" mass="43059">MAKEGADMMEETEFMIDKNVGKETENVESSGGDAKEMRAVILAGFGGLNKLRVTKKPMPELQGGEVKIRVKACGLNFLDLMVRQGNIDNPPKPPLVPGFECSGIVESVAENTTGFEIGDRVMAFVNYNAWAEVVCTPVDFVYKMPDEMTFVEAAAFSLNFVAAYMMLFEVANLREGMSVLVHSAGGGVGQAVAQLCSTVPNVTVFGIASCFKHAAIRDSVTHLFDRNADYMQEIKKSLNPFLCVFSGASNMVTGETKSFFSFAKSWWQVEKVNPIKLYEENKVIAGFSLLNLLFKHGKCSLVKSVMDKLLCLYDQKKVKPVVDSLWALEEVKEAMQRIHDRGNIGKLILDVEKTPTPLMASDSTETSEAGEEEEEPEGDNDSKERMPFIH</sequence>
<proteinExistence type="inferred from homology"/>
<dbReference type="PANTHER" id="PTHR44054:SF2">
    <property type="entry name" value="SYNAPTIC VESICLE MEMBRANE PROTEIN VAT-1 HOMOLOG-LIKE"/>
    <property type="match status" value="1"/>
</dbReference>